<dbReference type="Pfam" id="PF00015">
    <property type="entry name" value="MCPsignal"/>
    <property type="match status" value="1"/>
</dbReference>
<dbReference type="EMBL" id="CP016414">
    <property type="protein sequence ID" value="ANU36119.1"/>
    <property type="molecule type" value="Genomic_DNA"/>
</dbReference>
<dbReference type="PROSITE" id="PS50111">
    <property type="entry name" value="CHEMOTAXIS_TRANSDUC_2"/>
    <property type="match status" value="1"/>
</dbReference>
<accession>A0A1B1NQ30</accession>
<dbReference type="GO" id="GO:0007165">
    <property type="term" value="P:signal transduction"/>
    <property type="evidence" value="ECO:0007669"/>
    <property type="project" value="UniProtKB-KW"/>
</dbReference>
<comment type="subcellular location">
    <subcellularLocation>
        <location evidence="1">Membrane</location>
    </subcellularLocation>
</comment>
<gene>
    <name evidence="3" type="ORF">VSVS05_00992</name>
</gene>
<keyword evidence="2" id="KW-0807">Transducer</keyword>
<dbReference type="PATRIC" id="fig|45658.6.peg.1940"/>
<dbReference type="Proteomes" id="UP000092528">
    <property type="component" value="Chromosome 1"/>
</dbReference>
<name>A0A1B1NQ30_9VIBR</name>
<evidence type="ECO:0000313" key="3">
    <source>
        <dbReference type="EMBL" id="ANU36119.1"/>
    </source>
</evidence>
<dbReference type="STRING" id="45658.VSVS12_01975"/>
<evidence type="ECO:0000256" key="2">
    <source>
        <dbReference type="ARBA" id="ARBA00023224"/>
    </source>
</evidence>
<dbReference type="SMART" id="SM00283">
    <property type="entry name" value="MA"/>
    <property type="match status" value="1"/>
</dbReference>
<dbReference type="GO" id="GO:0006935">
    <property type="term" value="P:chemotaxis"/>
    <property type="evidence" value="ECO:0007669"/>
    <property type="project" value="UniProtKB-ARBA"/>
</dbReference>
<dbReference type="KEGG" id="vsc:VSVS12_01975"/>
<dbReference type="RefSeq" id="WP_065430543.1">
    <property type="nucleotide sequence ID" value="NZ_CP016307.1"/>
</dbReference>
<organism evidence="3 4">
    <name type="scientific">Vibrio scophthalmi</name>
    <dbReference type="NCBI Taxonomy" id="45658"/>
    <lineage>
        <taxon>Bacteria</taxon>
        <taxon>Pseudomonadati</taxon>
        <taxon>Pseudomonadota</taxon>
        <taxon>Gammaproteobacteria</taxon>
        <taxon>Vibrionales</taxon>
        <taxon>Vibrionaceae</taxon>
        <taxon>Vibrio</taxon>
    </lineage>
</organism>
<dbReference type="PANTHER" id="PTHR32089">
    <property type="entry name" value="METHYL-ACCEPTING CHEMOTAXIS PROTEIN MCPB"/>
    <property type="match status" value="1"/>
</dbReference>
<proteinExistence type="predicted"/>
<dbReference type="InterPro" id="IPR004089">
    <property type="entry name" value="MCPsignal_dom"/>
</dbReference>
<dbReference type="GO" id="GO:0016020">
    <property type="term" value="C:membrane"/>
    <property type="evidence" value="ECO:0007669"/>
    <property type="project" value="UniProtKB-SubCell"/>
</dbReference>
<dbReference type="Gene3D" id="1.10.287.950">
    <property type="entry name" value="Methyl-accepting chemotaxis protein"/>
    <property type="match status" value="1"/>
</dbReference>
<dbReference type="GeneID" id="96871019"/>
<dbReference type="PANTHER" id="PTHR32089:SF33">
    <property type="entry name" value="TOXIN COREGULATED PILUS BIOSYNTHESIS PROTEIN I"/>
    <property type="match status" value="1"/>
</dbReference>
<keyword evidence="4" id="KW-1185">Reference proteome</keyword>
<dbReference type="AlphaFoldDB" id="A0A1B1NQ30"/>
<reference evidence="3 4" key="1">
    <citation type="submission" date="2016-07" db="EMBL/GenBank/DDBJ databases">
        <title>Genome sequencing of Vibrio scophthalmi strain VS-05, an isolated from Paralichthys olivaceus.</title>
        <authorList>
            <person name="Han H.-J."/>
        </authorList>
    </citation>
    <scope>NUCLEOTIDE SEQUENCE [LARGE SCALE GENOMIC DNA]</scope>
    <source>
        <strain evidence="3 4">VS-05</strain>
    </source>
</reference>
<protein>
    <submittedName>
        <fullName evidence="3">Toxin coregulated pilus biosynthesis protein</fullName>
    </submittedName>
</protein>
<dbReference type="SUPFAM" id="SSF58104">
    <property type="entry name" value="Methyl-accepting chemotaxis protein (MCP) signaling domain"/>
    <property type="match status" value="1"/>
</dbReference>
<evidence type="ECO:0000313" key="4">
    <source>
        <dbReference type="Proteomes" id="UP000092528"/>
    </source>
</evidence>
<sequence>MNLKFLSVLTVLISIITPSMYSIGLELDRHTASVLVAIFTSMTVVSSVLFIRARLKLTEVNSDLGNFLNELHSSYQSSYQSLNNNVKETEECFLDLEQISASTVELSSTSQSVCQEASVANDATEQVLKDLQNGRRLMEYDGQIAMQVFNSIEDSAQIFAKLFECSSNINLVVDTINQVSNQTSLLALNASIEAARAGEHGKGFSVVASEVRKLSMQTQQSTLVIKDAVEKLNAYSTKAQDHINKNQTIIKKSFALSKHLNEAFESINSSTLKLASINAVVHETSSNQTVVTSDLSSRIEDVYSKLDNSLANAKSIQEKNAYISAIITKMKQFSRDDHSNVL</sequence>
<evidence type="ECO:0000256" key="1">
    <source>
        <dbReference type="ARBA" id="ARBA00004370"/>
    </source>
</evidence>